<feature type="transmembrane region" description="Helical" evidence="2">
    <location>
        <begin position="32"/>
        <end position="52"/>
    </location>
</feature>
<reference evidence="3" key="1">
    <citation type="submission" date="2023-03" db="EMBL/GenBank/DDBJ databases">
        <title>Massive genome expansion in bonnet fungi (Mycena s.s.) driven by repeated elements and novel gene families across ecological guilds.</title>
        <authorList>
            <consortium name="Lawrence Berkeley National Laboratory"/>
            <person name="Harder C.B."/>
            <person name="Miyauchi S."/>
            <person name="Viragh M."/>
            <person name="Kuo A."/>
            <person name="Thoen E."/>
            <person name="Andreopoulos B."/>
            <person name="Lu D."/>
            <person name="Skrede I."/>
            <person name="Drula E."/>
            <person name="Henrissat B."/>
            <person name="Morin E."/>
            <person name="Kohler A."/>
            <person name="Barry K."/>
            <person name="LaButti K."/>
            <person name="Morin E."/>
            <person name="Salamov A."/>
            <person name="Lipzen A."/>
            <person name="Mereny Z."/>
            <person name="Hegedus B."/>
            <person name="Baldrian P."/>
            <person name="Stursova M."/>
            <person name="Weitz H."/>
            <person name="Taylor A."/>
            <person name="Grigoriev I.V."/>
            <person name="Nagy L.G."/>
            <person name="Martin F."/>
            <person name="Kauserud H."/>
        </authorList>
    </citation>
    <scope>NUCLEOTIDE SEQUENCE</scope>
    <source>
        <strain evidence="3">CBHHK067</strain>
    </source>
</reference>
<dbReference type="AlphaFoldDB" id="A0AAD7GPH2"/>
<evidence type="ECO:0000256" key="2">
    <source>
        <dbReference type="SAM" id="Phobius"/>
    </source>
</evidence>
<evidence type="ECO:0000313" key="4">
    <source>
        <dbReference type="Proteomes" id="UP001221757"/>
    </source>
</evidence>
<gene>
    <name evidence="3" type="ORF">B0H17DRAFT_1130090</name>
</gene>
<feature type="compositionally biased region" description="Polar residues" evidence="1">
    <location>
        <begin position="1"/>
        <end position="16"/>
    </location>
</feature>
<evidence type="ECO:0000313" key="3">
    <source>
        <dbReference type="EMBL" id="KAJ7697809.1"/>
    </source>
</evidence>
<accession>A0AAD7GPH2</accession>
<keyword evidence="2" id="KW-0812">Transmembrane</keyword>
<keyword evidence="4" id="KW-1185">Reference proteome</keyword>
<feature type="compositionally biased region" description="Low complexity" evidence="1">
    <location>
        <begin position="17"/>
        <end position="26"/>
    </location>
</feature>
<dbReference type="Proteomes" id="UP001221757">
    <property type="component" value="Unassembled WGS sequence"/>
</dbReference>
<protein>
    <submittedName>
        <fullName evidence="3">Uncharacterized protein</fullName>
    </submittedName>
</protein>
<evidence type="ECO:0000256" key="1">
    <source>
        <dbReference type="SAM" id="MobiDB-lite"/>
    </source>
</evidence>
<comment type="caution">
    <text evidence="3">The sequence shown here is derived from an EMBL/GenBank/DDBJ whole genome shotgun (WGS) entry which is preliminary data.</text>
</comment>
<sequence length="312" mass="34272">MSAVTSETPFQTAQTFSSTNSSSHGSKATNTIVAGILGLAGIAGVASLASWAHQVGQAKKASKPGSFLSKGHDFNFVIPPYIPGRPKRKIPKSYQITLTLTPVDIDEGYSYQQVVWQRFNINDGSPKFTARLDYDRAFGTANIRDGGDNINRVAFSDRPLSIRHAKSRGTTDNSEYVEARNSEEEDEEDRLFVPDLNQQVGFQSFIVMDESIGYAEQISASFDLILRVYKTQDVEVGQILSPAYVKHKAVPLLGEQGIRLSKLPKVATWLLVSDGSETVCDELDIREITSVQRTRSGNIVLHPATETCKPDT</sequence>
<feature type="region of interest" description="Disordered" evidence="1">
    <location>
        <begin position="1"/>
        <end position="26"/>
    </location>
</feature>
<keyword evidence="2" id="KW-1133">Transmembrane helix</keyword>
<keyword evidence="2" id="KW-0472">Membrane</keyword>
<proteinExistence type="predicted"/>
<name>A0AAD7GPH2_MYCRO</name>
<organism evidence="3 4">
    <name type="scientific">Mycena rosella</name>
    <name type="common">Pink bonnet</name>
    <name type="synonym">Agaricus rosellus</name>
    <dbReference type="NCBI Taxonomy" id="1033263"/>
    <lineage>
        <taxon>Eukaryota</taxon>
        <taxon>Fungi</taxon>
        <taxon>Dikarya</taxon>
        <taxon>Basidiomycota</taxon>
        <taxon>Agaricomycotina</taxon>
        <taxon>Agaricomycetes</taxon>
        <taxon>Agaricomycetidae</taxon>
        <taxon>Agaricales</taxon>
        <taxon>Marasmiineae</taxon>
        <taxon>Mycenaceae</taxon>
        <taxon>Mycena</taxon>
    </lineage>
</organism>
<dbReference type="EMBL" id="JARKIE010000028">
    <property type="protein sequence ID" value="KAJ7697809.1"/>
    <property type="molecule type" value="Genomic_DNA"/>
</dbReference>